<proteinExistence type="predicted"/>
<feature type="signal peptide" evidence="1">
    <location>
        <begin position="1"/>
        <end position="20"/>
    </location>
</feature>
<organism evidence="2 3">
    <name type="scientific">Hemibagrus wyckioides</name>
    <dbReference type="NCBI Taxonomy" id="337641"/>
    <lineage>
        <taxon>Eukaryota</taxon>
        <taxon>Metazoa</taxon>
        <taxon>Chordata</taxon>
        <taxon>Craniata</taxon>
        <taxon>Vertebrata</taxon>
        <taxon>Euteleostomi</taxon>
        <taxon>Actinopterygii</taxon>
        <taxon>Neopterygii</taxon>
        <taxon>Teleostei</taxon>
        <taxon>Ostariophysi</taxon>
        <taxon>Siluriformes</taxon>
        <taxon>Bagridae</taxon>
        <taxon>Hemibagrus</taxon>
    </lineage>
</organism>
<evidence type="ECO:0008006" key="4">
    <source>
        <dbReference type="Google" id="ProtNLM"/>
    </source>
</evidence>
<dbReference type="EMBL" id="JAHKSW010000025">
    <property type="protein sequence ID" value="KAG7316269.1"/>
    <property type="molecule type" value="Genomic_DNA"/>
</dbReference>
<gene>
    <name evidence="2" type="ORF">KOW79_019810</name>
</gene>
<dbReference type="Proteomes" id="UP000824219">
    <property type="component" value="Linkage Group LG25"/>
</dbReference>
<evidence type="ECO:0000313" key="2">
    <source>
        <dbReference type="EMBL" id="KAG7316269.1"/>
    </source>
</evidence>
<accession>A0A9D3N5E4</accession>
<reference evidence="2 3" key="1">
    <citation type="submission" date="2021-06" db="EMBL/GenBank/DDBJ databases">
        <title>Chromosome-level genome assembly of the red-tail catfish (Hemibagrus wyckioides).</title>
        <authorList>
            <person name="Shao F."/>
        </authorList>
    </citation>
    <scope>NUCLEOTIDE SEQUENCE [LARGE SCALE GENOMIC DNA]</scope>
    <source>
        <strain evidence="2">EC202008001</strain>
        <tissue evidence="2">Blood</tissue>
    </source>
</reference>
<comment type="caution">
    <text evidence="2">The sequence shown here is derived from an EMBL/GenBank/DDBJ whole genome shotgun (WGS) entry which is preliminary data.</text>
</comment>
<feature type="chain" id="PRO_5039029635" description="Immunoglobulin V-set domain-containing protein" evidence="1">
    <location>
        <begin position="21"/>
        <end position="122"/>
    </location>
</feature>
<sequence length="122" mass="13018">MTTLFVALCVLFSLFTAVNSSDIKELHVRTVKSGEDVTMECNISSVTGKDKVVWCVTLLSPRLSWGCCSASTAHSGIHWTFFSAEDFARPSSSALDITQGSLALPPCPSLPSCASPCYSLPP</sequence>
<protein>
    <recommendedName>
        <fullName evidence="4">Immunoglobulin V-set domain-containing protein</fullName>
    </recommendedName>
</protein>
<keyword evidence="3" id="KW-1185">Reference proteome</keyword>
<name>A0A9D3N5E4_9TELE</name>
<keyword evidence="1" id="KW-0732">Signal</keyword>
<evidence type="ECO:0000256" key="1">
    <source>
        <dbReference type="SAM" id="SignalP"/>
    </source>
</evidence>
<evidence type="ECO:0000313" key="3">
    <source>
        <dbReference type="Proteomes" id="UP000824219"/>
    </source>
</evidence>
<dbReference type="AlphaFoldDB" id="A0A9D3N5E4"/>